<dbReference type="Pfam" id="PF00795">
    <property type="entry name" value="CN_hydrolase"/>
    <property type="match status" value="1"/>
</dbReference>
<dbReference type="SUPFAM" id="SSF56317">
    <property type="entry name" value="Carbon-nitrogen hydrolase"/>
    <property type="match status" value="1"/>
</dbReference>
<protein>
    <recommendedName>
        <fullName evidence="4">nitrilase</fullName>
        <ecNumber evidence="4">3.5.5.1</ecNumber>
    </recommendedName>
</protein>
<keyword evidence="2" id="KW-0378">Hydrolase</keyword>
<proteinExistence type="inferred from homology"/>
<evidence type="ECO:0000256" key="3">
    <source>
        <dbReference type="ARBA" id="ARBA00036406"/>
    </source>
</evidence>
<sequence>MAARTFDKSNITLSAVVAAPAGWPLPVGNKNWTDGHFDLKATVEYGTKLIAEARGNGADLVAFPELWFPGYPKSLEAKWMFPLVEEYVANSLVVDSDEWKALRDAARENAIYVSFGFSERVGDFIYMSQALLGPEGEVLINRRKLRPSGTERGLWSDGSDDGLMVVDTKIGRVGMLQCWEHLRAQLPNIHVGAWPYNQNPGAADVENWEDVDVAYSALRLMSILTNAVTVTPSIGYGFINQFTTLLAHSNSNTTAHPNDDQDYAPLIYSSVNGSGWSNQSYDLDGEVSWGTLKQIEEGFPEYIPKVCPLLNPSKYPTTGDPLTTSPAGERQLRHFQTLTLDSSGNASETVEPPSTSVATGTLLATATSVPTGTISSGAASAGIPAAAPAVLQLAAALVTVVCYLW</sequence>
<feature type="domain" description="CN hydrolase" evidence="5">
    <location>
        <begin position="23"/>
        <end position="273"/>
    </location>
</feature>
<evidence type="ECO:0000259" key="5">
    <source>
        <dbReference type="PROSITE" id="PS50263"/>
    </source>
</evidence>
<dbReference type="PANTHER" id="PTHR46044">
    <property type="entry name" value="NITRILASE"/>
    <property type="match status" value="1"/>
</dbReference>
<evidence type="ECO:0000313" key="6">
    <source>
        <dbReference type="EMBL" id="OBR02305.1"/>
    </source>
</evidence>
<comment type="caution">
    <text evidence="6">The sequence shown here is derived from an EMBL/GenBank/DDBJ whole genome shotgun (WGS) entry which is preliminary data.</text>
</comment>
<evidence type="ECO:0000256" key="4">
    <source>
        <dbReference type="ARBA" id="ARBA00039045"/>
    </source>
</evidence>
<accession>A0A1B7XRB6</accession>
<dbReference type="PANTHER" id="PTHR46044:SF14">
    <property type="entry name" value="ARYLACETONITRILASE"/>
    <property type="match status" value="1"/>
</dbReference>
<dbReference type="OrthoDB" id="10250282at2759"/>
<dbReference type="Proteomes" id="UP000092177">
    <property type="component" value="Chromosome 10"/>
</dbReference>
<dbReference type="EC" id="3.5.5.1" evidence="4"/>
<dbReference type="RefSeq" id="XP_018150823.1">
    <property type="nucleotide sequence ID" value="XM_018308505.1"/>
</dbReference>
<dbReference type="Gene3D" id="3.60.110.10">
    <property type="entry name" value="Carbon-nitrogen hydrolase"/>
    <property type="match status" value="1"/>
</dbReference>
<gene>
    <name evidence="6" type="ORF">CH63R_13531</name>
</gene>
<dbReference type="EMBL" id="LTAN01000010">
    <property type="protein sequence ID" value="OBR02305.1"/>
    <property type="molecule type" value="Genomic_DNA"/>
</dbReference>
<dbReference type="KEGG" id="chig:CH63R_13531"/>
<organism evidence="6 7">
    <name type="scientific">Colletotrichum higginsianum (strain IMI 349063)</name>
    <name type="common">Crucifer anthracnose fungus</name>
    <dbReference type="NCBI Taxonomy" id="759273"/>
    <lineage>
        <taxon>Eukaryota</taxon>
        <taxon>Fungi</taxon>
        <taxon>Dikarya</taxon>
        <taxon>Ascomycota</taxon>
        <taxon>Pezizomycotina</taxon>
        <taxon>Sordariomycetes</taxon>
        <taxon>Hypocreomycetidae</taxon>
        <taxon>Glomerellales</taxon>
        <taxon>Glomerellaceae</taxon>
        <taxon>Colletotrichum</taxon>
        <taxon>Colletotrichum destructivum species complex</taxon>
    </lineage>
</organism>
<dbReference type="AlphaFoldDB" id="A0A1B7XRB6"/>
<dbReference type="GeneID" id="28872612"/>
<reference evidence="7" key="1">
    <citation type="journal article" date="2017" name="BMC Genomics">
        <title>Gapless genome assembly of Colletotrichum higginsianum reveals chromosome structure and association of transposable elements with secondary metabolite gene clusters.</title>
        <authorList>
            <person name="Dallery J.-F."/>
            <person name="Lapalu N."/>
            <person name="Zampounis A."/>
            <person name="Pigne S."/>
            <person name="Luyten I."/>
            <person name="Amselem J."/>
            <person name="Wittenberg A.H.J."/>
            <person name="Zhou S."/>
            <person name="de Queiroz M.V."/>
            <person name="Robin G.P."/>
            <person name="Auger A."/>
            <person name="Hainaut M."/>
            <person name="Henrissat B."/>
            <person name="Kim K.-T."/>
            <person name="Lee Y.-H."/>
            <person name="Lespinet O."/>
            <person name="Schwartz D.C."/>
            <person name="Thon M.R."/>
            <person name="O'Connell R.J."/>
        </authorList>
    </citation>
    <scope>NUCLEOTIDE SEQUENCE [LARGE SCALE GENOMIC DNA]</scope>
    <source>
        <strain evidence="7">IMI 349063</strain>
    </source>
</reference>
<dbReference type="GO" id="GO:0000257">
    <property type="term" value="F:nitrilase activity"/>
    <property type="evidence" value="ECO:0007669"/>
    <property type="project" value="UniProtKB-EC"/>
</dbReference>
<evidence type="ECO:0000256" key="2">
    <source>
        <dbReference type="ARBA" id="ARBA00022801"/>
    </source>
</evidence>
<evidence type="ECO:0000256" key="1">
    <source>
        <dbReference type="ARBA" id="ARBA00008129"/>
    </source>
</evidence>
<evidence type="ECO:0000313" key="7">
    <source>
        <dbReference type="Proteomes" id="UP000092177"/>
    </source>
</evidence>
<comment type="similarity">
    <text evidence="1">Belongs to the carbon-nitrogen hydrolase superfamily. Nitrilase family.</text>
</comment>
<name>A0A1B7XRB6_COLHI</name>
<dbReference type="InterPro" id="IPR036526">
    <property type="entry name" value="C-N_Hydrolase_sf"/>
</dbReference>
<dbReference type="PROSITE" id="PS50263">
    <property type="entry name" value="CN_HYDROLASE"/>
    <property type="match status" value="1"/>
</dbReference>
<comment type="catalytic activity">
    <reaction evidence="3">
        <text>a nitrile + 2 H2O = a carboxylate + NH4(+)</text>
        <dbReference type="Rhea" id="RHEA:21724"/>
        <dbReference type="ChEBI" id="CHEBI:15377"/>
        <dbReference type="ChEBI" id="CHEBI:18379"/>
        <dbReference type="ChEBI" id="CHEBI:28938"/>
        <dbReference type="ChEBI" id="CHEBI:29067"/>
        <dbReference type="EC" id="3.5.5.1"/>
    </reaction>
</comment>
<dbReference type="InterPro" id="IPR003010">
    <property type="entry name" value="C-N_Hydrolase"/>
</dbReference>
<keyword evidence="7" id="KW-1185">Reference proteome</keyword>
<dbReference type="InterPro" id="IPR044149">
    <property type="entry name" value="Nitrilases_CHs"/>
</dbReference>
<dbReference type="VEuPathDB" id="FungiDB:CH63R_13531"/>